<keyword evidence="2" id="KW-0344">Guanine-nucleotide releasing factor</keyword>
<dbReference type="GO" id="GO:0005085">
    <property type="term" value="F:guanyl-nucleotide exchange factor activity"/>
    <property type="evidence" value="ECO:0007669"/>
    <property type="project" value="UniProtKB-KW"/>
</dbReference>
<dbReference type="InterPro" id="IPR055251">
    <property type="entry name" value="SOS1_NGEF_PH"/>
</dbReference>
<dbReference type="Pfam" id="PF22697">
    <property type="entry name" value="SOS1_NGEF_PH"/>
    <property type="match status" value="1"/>
</dbReference>
<sequence length="1626" mass="182806">MDSESLDSCIQSTLSALYPPFEATAATVLCQVLDVVETTYHGDGLRYIIDFLVPAKHILQSIQQDACFPYCGFLFRHEGWPLCVHEKVIIQLSSLDWRVIRPSDFYLQVTPSPKSPPRITVKCLAVSGQHVEELDVPELAYTSIFTMDWLDSINRERSVVRRAALEHCLLSADNDIFRVPWEDIVHPEFISRPPKVTEKAESRGVCKEVANREERDSDMDQEDNPEDIQCRIFIDTSTDQSGEMDCQSKGVKLLPALSEIGKESSGRSSSSTAEDSEGEYVELADISLPRFSPQKGSLTQAISMNYRNLHKPQTAVSNPLNAKQEQSLLKNGACSQSMVCAMLIEENLSDTYQPVILIPTAPAEAERPLQQVDGSEHTCAAASSQEVDSIVSHLSVKTQSEDPSAVPPPLPPISQKTQPVQSEAHDINRDVLSSGVLCLPGTRDKSGHALVTVTTRNTVWLNPNCNSGELVRIMLYFFSTLRKEVSALGLTVLVDARRCSPVPALFKAFTILREAMPGCIHTVLLLADRDLTLRVEKTTSVPVELLTSLKSLYKHVDISQLPTEFEGTFPYSHSSWICFRVRLEQLTSHCDDAVNLLQNTISKLESTVLPPTAEEAQILLCKYKELMRTVLEDSRLVRLQLEGGAALSCLRKEETNVSLTEDYRDAIENAGRLYNQVDELVHRLVMLSNKCTQELEFIMEFKTLEEGFREVSQWIEEVGESRLQTLSELEDSLEQLHHKQTVFRDFYTAAYEHCKSGEALLKRLEKWEDISSAELQVYEVKVRSFWVHLHDFSQRVEETKDKIDKTVRLYEFFDKAYEWALEGMRHLACVSMEECGMSEKCPSVIACLETYSSQHPPIPDAHFQEMKDLAGELKSEQGLKQWKFAWSKCQETKQMFEKKLEMALRTRRESDSKSARGDSSCQNSDCSTKPQERSSSISFSCRKAFGRGWGRDRLSSQSSTSSTPSSPSGIRMDTRDSVRTSSGSPYSIEHRIPHSTPVRSHRLTRSISTDESPQQPHLEGQACATSPSLTSIEPSRRVLRKTQSFDTAGSESVSRYGTCQRTLSEPARRGNTGVFIKGLEVSSTEVIDRPYSPRLPPMHGWSSVDTHCSGSPAQETRNKGSKLCHIVDEMVTTEREYVRSLRYIIDNYFPEMERADLPQDLRGKRSVIFGNLEKLVDFHSQYFLKELESCCNHPLRVSHCFLRHQDQFSLYALYSKNKPKSDTLLASHGNIFFRHKQLDLGDKMDLASYLLKPIQRMSKYALLLKDLIKEVSEVQEQELMYLRAAAEMVKFQLRHGNDLLAMDAIRDCDVNLKEQGQLVRQDEFTVWYGRKKCQRHVFLFEDLVLFSKPKRIEGGLDVYIYKHSFKTADVGMTETSGENALRFEVWFRRRTSKNQTYVLQASTAEIKHAWTCDIARMLWQQATRNKEIRMQEMVSMGVGNKPFLDIKPSDAAINDRAIDYIMKGRGARTRASIAVSLFDHTNPFKRAAVNAPVSGPPVSGGPSSSTLLGPLNLHMYNSQNLLAGERPLISPCIEEDELEHETSSQPSMTTESSGSSSHCLSGSGSSGSDSGCVSSHLPEALSEEPSLPCDSSCYSSITSPSQEKPCFTSQYISAGEAQVIGPSTVV</sequence>
<feature type="region of interest" description="Disordered" evidence="3">
    <location>
        <begin position="904"/>
        <end position="933"/>
    </location>
</feature>
<accession>A0A9R0AYQ1</accession>
<protein>
    <submittedName>
        <fullName evidence="6">Puratrophin-1 isoform X4</fullName>
    </submittedName>
</protein>
<gene>
    <name evidence="6" type="primary">plekhg4</name>
</gene>
<feature type="domain" description="DH" evidence="5">
    <location>
        <begin position="1122"/>
        <end position="1299"/>
    </location>
</feature>
<evidence type="ECO:0000256" key="3">
    <source>
        <dbReference type="SAM" id="MobiDB-lite"/>
    </source>
</evidence>
<proteinExistence type="predicted"/>
<feature type="compositionally biased region" description="Basic and acidic residues" evidence="3">
    <location>
        <begin position="196"/>
        <end position="215"/>
    </location>
</feature>
<evidence type="ECO:0000256" key="1">
    <source>
        <dbReference type="ARBA" id="ARBA00022553"/>
    </source>
</evidence>
<keyword evidence="1" id="KW-0597">Phosphoprotein</keyword>
<feature type="compositionally biased region" description="Polar residues" evidence="3">
    <location>
        <begin position="1005"/>
        <end position="1015"/>
    </location>
</feature>
<dbReference type="CDD" id="cd00160">
    <property type="entry name" value="RhoGEF"/>
    <property type="match status" value="1"/>
</dbReference>
<reference evidence="6" key="1">
    <citation type="submission" date="2025-08" db="UniProtKB">
        <authorList>
            <consortium name="RefSeq"/>
        </authorList>
    </citation>
    <scope>IDENTIFICATION</scope>
    <source>
        <tissue evidence="6">Muscle</tissue>
    </source>
</reference>
<feature type="domain" description="PH" evidence="4">
    <location>
        <begin position="1311"/>
        <end position="1419"/>
    </location>
</feature>
<dbReference type="GeneID" id="109102656"/>
<feature type="region of interest" description="Disordered" evidence="3">
    <location>
        <begin position="1536"/>
        <end position="1563"/>
    </location>
</feature>
<feature type="region of interest" description="Disordered" evidence="3">
    <location>
        <begin position="396"/>
        <end position="417"/>
    </location>
</feature>
<evidence type="ECO:0000259" key="5">
    <source>
        <dbReference type="PROSITE" id="PS50010"/>
    </source>
</evidence>
<organism evidence="6">
    <name type="scientific">Cyprinus carpio</name>
    <name type="common">Common carp</name>
    <dbReference type="NCBI Taxonomy" id="7962"/>
    <lineage>
        <taxon>Eukaryota</taxon>
        <taxon>Metazoa</taxon>
        <taxon>Chordata</taxon>
        <taxon>Craniata</taxon>
        <taxon>Vertebrata</taxon>
        <taxon>Euteleostomi</taxon>
        <taxon>Actinopterygii</taxon>
        <taxon>Neopterygii</taxon>
        <taxon>Teleostei</taxon>
        <taxon>Ostariophysi</taxon>
        <taxon>Cypriniformes</taxon>
        <taxon>Cyprinidae</taxon>
        <taxon>Cyprininae</taxon>
        <taxon>Cyprinus</taxon>
    </lineage>
</organism>
<dbReference type="CDD" id="cd13242">
    <property type="entry name" value="PH_puratrophin-1"/>
    <property type="match status" value="1"/>
</dbReference>
<dbReference type="PROSITE" id="PS50010">
    <property type="entry name" value="DH_2"/>
    <property type="match status" value="1"/>
</dbReference>
<dbReference type="InterPro" id="IPR052231">
    <property type="entry name" value="Rho_GEF_signaling-related"/>
</dbReference>
<dbReference type="CTD" id="25894"/>
<dbReference type="InterPro" id="IPR000219">
    <property type="entry name" value="DH_dom"/>
</dbReference>
<name>A0A9R0AYQ1_CYPCA</name>
<dbReference type="PANTHER" id="PTHR45845:SF4">
    <property type="entry name" value="PLECKSTRIN HOMOLOGY DOMAIN CONTAINING, FAMILY G (WITH RHOGEF DOMAIN) MEMBER 4"/>
    <property type="match status" value="1"/>
</dbReference>
<feature type="compositionally biased region" description="Acidic residues" evidence="3">
    <location>
        <begin position="216"/>
        <end position="226"/>
    </location>
</feature>
<feature type="compositionally biased region" description="Low complexity" evidence="3">
    <location>
        <begin position="1543"/>
        <end position="1563"/>
    </location>
</feature>
<feature type="compositionally biased region" description="Polar residues" evidence="3">
    <location>
        <begin position="1023"/>
        <end position="1033"/>
    </location>
</feature>
<dbReference type="Pfam" id="PF00621">
    <property type="entry name" value="RhoGEF"/>
    <property type="match status" value="1"/>
</dbReference>
<feature type="region of interest" description="Disordered" evidence="3">
    <location>
        <begin position="196"/>
        <end position="226"/>
    </location>
</feature>
<dbReference type="InterPro" id="IPR001849">
    <property type="entry name" value="PH_domain"/>
</dbReference>
<feature type="compositionally biased region" description="Polar residues" evidence="3">
    <location>
        <begin position="917"/>
        <end position="933"/>
    </location>
</feature>
<dbReference type="FunFam" id="2.30.29.30:FF:000078">
    <property type="entry name" value="Guanine nucleotide exchange factor DBS"/>
    <property type="match status" value="1"/>
</dbReference>
<evidence type="ECO:0000313" key="6">
    <source>
        <dbReference type="RefSeq" id="XP_042616222.1"/>
    </source>
</evidence>
<feature type="compositionally biased region" description="Basic and acidic residues" evidence="3">
    <location>
        <begin position="904"/>
        <end position="916"/>
    </location>
</feature>
<feature type="region of interest" description="Disordered" evidence="3">
    <location>
        <begin position="950"/>
        <end position="1060"/>
    </location>
</feature>
<dbReference type="RefSeq" id="XP_042616222.1">
    <property type="nucleotide sequence ID" value="XM_042760288.1"/>
</dbReference>
<feature type="compositionally biased region" description="Polar residues" evidence="3">
    <location>
        <begin position="1041"/>
        <end position="1060"/>
    </location>
</feature>
<dbReference type="SMR" id="A0A9R0AYQ1"/>
<dbReference type="SMART" id="SM00325">
    <property type="entry name" value="RhoGEF"/>
    <property type="match status" value="1"/>
</dbReference>
<evidence type="ECO:0000259" key="4">
    <source>
        <dbReference type="PROSITE" id="PS50003"/>
    </source>
</evidence>
<dbReference type="Proteomes" id="UP001155660">
    <property type="component" value="Chromosome A7"/>
</dbReference>
<feature type="compositionally biased region" description="Low complexity" evidence="3">
    <location>
        <begin position="955"/>
        <end position="968"/>
    </location>
</feature>
<dbReference type="SMART" id="SM00233">
    <property type="entry name" value="PH"/>
    <property type="match status" value="1"/>
</dbReference>
<dbReference type="PROSITE" id="PS50003">
    <property type="entry name" value="PH_DOMAIN"/>
    <property type="match status" value="1"/>
</dbReference>
<evidence type="ECO:0000256" key="2">
    <source>
        <dbReference type="ARBA" id="ARBA00022658"/>
    </source>
</evidence>
<dbReference type="PANTHER" id="PTHR45845">
    <property type="entry name" value="RHO GUANINE NUCLEOTIDE EXCHANGE FACTOR-RELATED"/>
    <property type="match status" value="1"/>
</dbReference>